<evidence type="ECO:0000313" key="2">
    <source>
        <dbReference type="Proteomes" id="UP000186551"/>
    </source>
</evidence>
<comment type="caution">
    <text evidence="1">The sequence shown here is derived from an EMBL/GenBank/DDBJ whole genome shotgun (WGS) entry which is preliminary data.</text>
</comment>
<proteinExistence type="predicted"/>
<name>A0A1Q5PA70_9BACT</name>
<organism evidence="1 2">
    <name type="scientific">Pontibacter flavimaris</name>
    <dbReference type="NCBI Taxonomy" id="1797110"/>
    <lineage>
        <taxon>Bacteria</taxon>
        <taxon>Pseudomonadati</taxon>
        <taxon>Bacteroidota</taxon>
        <taxon>Cytophagia</taxon>
        <taxon>Cytophagales</taxon>
        <taxon>Hymenobacteraceae</taxon>
        <taxon>Pontibacter</taxon>
    </lineage>
</organism>
<reference evidence="1 2" key="1">
    <citation type="submission" date="2016-03" db="EMBL/GenBank/DDBJ databases">
        <title>Genome sequence of Pontibacter sp. nov., of the family cytophagaceae, isolated from marine sediment of the Yellow Sea, China.</title>
        <authorList>
            <person name="Zhang G."/>
            <person name="Zhang R."/>
        </authorList>
    </citation>
    <scope>NUCLEOTIDE SEQUENCE [LARGE SCALE GENOMIC DNA]</scope>
    <source>
        <strain evidence="1 2">S10-8</strain>
    </source>
</reference>
<dbReference type="Proteomes" id="UP000186551">
    <property type="component" value="Unassembled WGS sequence"/>
</dbReference>
<keyword evidence="2" id="KW-1185">Reference proteome</keyword>
<evidence type="ECO:0000313" key="1">
    <source>
        <dbReference type="EMBL" id="OKL39150.1"/>
    </source>
</evidence>
<gene>
    <name evidence="1" type="ORF">A3841_04175</name>
</gene>
<sequence length="88" mass="9985">MLPDLPSFLEDVPDLALVVDDLLAEPVVVLLLEEPLFCNEPELPIWEESELPLLPLLDLFEVLPDDDEEDGLRLLDELPDMLEFCSVL</sequence>
<dbReference type="AlphaFoldDB" id="A0A1Q5PA70"/>
<dbReference type="EMBL" id="LVWA01000010">
    <property type="protein sequence ID" value="OKL39150.1"/>
    <property type="molecule type" value="Genomic_DNA"/>
</dbReference>
<accession>A0A1Q5PA70</accession>
<protein>
    <submittedName>
        <fullName evidence="1">Uncharacterized protein</fullName>
    </submittedName>
</protein>